<organism evidence="3 4">
    <name type="scientific">Moelleriella libera RCEF 2490</name>
    <dbReference type="NCBI Taxonomy" id="1081109"/>
    <lineage>
        <taxon>Eukaryota</taxon>
        <taxon>Fungi</taxon>
        <taxon>Dikarya</taxon>
        <taxon>Ascomycota</taxon>
        <taxon>Pezizomycotina</taxon>
        <taxon>Sordariomycetes</taxon>
        <taxon>Hypocreomycetidae</taxon>
        <taxon>Hypocreales</taxon>
        <taxon>Clavicipitaceae</taxon>
        <taxon>Moelleriella</taxon>
    </lineage>
</organism>
<feature type="transmembrane region" description="Helical" evidence="2">
    <location>
        <begin position="90"/>
        <end position="109"/>
    </location>
</feature>
<feature type="transmembrane region" description="Helical" evidence="2">
    <location>
        <begin position="57"/>
        <end position="78"/>
    </location>
</feature>
<keyword evidence="2" id="KW-0812">Transmembrane</keyword>
<feature type="compositionally biased region" description="Polar residues" evidence="1">
    <location>
        <begin position="360"/>
        <end position="370"/>
    </location>
</feature>
<feature type="transmembrane region" description="Helical" evidence="2">
    <location>
        <begin position="278"/>
        <end position="299"/>
    </location>
</feature>
<feature type="compositionally biased region" description="Polar residues" evidence="1">
    <location>
        <begin position="317"/>
        <end position="348"/>
    </location>
</feature>
<feature type="transmembrane region" description="Helical" evidence="2">
    <location>
        <begin position="238"/>
        <end position="258"/>
    </location>
</feature>
<dbReference type="OrthoDB" id="3021074at2759"/>
<feature type="compositionally biased region" description="Basic and acidic residues" evidence="1">
    <location>
        <begin position="405"/>
        <end position="416"/>
    </location>
</feature>
<dbReference type="Proteomes" id="UP000078544">
    <property type="component" value="Unassembled WGS sequence"/>
</dbReference>
<reference evidence="3 4" key="1">
    <citation type="journal article" date="2016" name="Genome Biol. Evol.">
        <title>Divergent and convergent evolution of fungal pathogenicity.</title>
        <authorList>
            <person name="Shang Y."/>
            <person name="Xiao G."/>
            <person name="Zheng P."/>
            <person name="Cen K."/>
            <person name="Zhan S."/>
            <person name="Wang C."/>
        </authorList>
    </citation>
    <scope>NUCLEOTIDE SEQUENCE [LARGE SCALE GENOMIC DNA]</scope>
    <source>
        <strain evidence="3 4">RCEF 2490</strain>
    </source>
</reference>
<evidence type="ECO:0000256" key="2">
    <source>
        <dbReference type="SAM" id="Phobius"/>
    </source>
</evidence>
<evidence type="ECO:0000313" key="3">
    <source>
        <dbReference type="EMBL" id="KZZ95548.1"/>
    </source>
</evidence>
<feature type="compositionally biased region" description="Polar residues" evidence="1">
    <location>
        <begin position="580"/>
        <end position="590"/>
    </location>
</feature>
<feature type="compositionally biased region" description="Low complexity" evidence="1">
    <location>
        <begin position="500"/>
        <end position="524"/>
    </location>
</feature>
<feature type="transmembrane region" description="Helical" evidence="2">
    <location>
        <begin position="25"/>
        <end position="45"/>
    </location>
</feature>
<sequence length="618" mass="67029">MSGPSYYVLIATCVFARKKEWIRNACLAAALLLPAVAALHGIVLAGFHREGAVDLDIYGAFQLCAIGILVAPVTVRLSRTYFYDPGRNTIFLWAGLLLAGLLSLTVEFYRVQPSFCSEDDHGAPLSSDAKQFPYENPPACNMTCTVEQGPQSPMRGGAANNIYLIPVPDKFSFGAGTLLCAACCVHAILWLASMTNKILEINWKSRFGSNDDEQRTLIEGTNGATVGGMNKVNDTIKFFLSVAVVPIFACAAFAVLVIGEINFFSEQMRYQNEPMASIGQWGPIVGTFLAVAGSLYLLLAADIEEVIHGPMDDTKNGQCNCQRQPQDGVDTLQQQTPSSRGSTGALSSQDERQLDFGMSHASQLSKYTSPSEKDVLDEAQRRQIGDNGDGTKRPKPEVLLEETLTTDKQREESGSRHRVAEALIALGGALGTATQDSFDMTKFREGAALEFPEVPGEGGRNPYLDRFRETYNPAAQASRSRASSFNEPRPPRHGLESFFPSRDPSPRIARSSSSTPSTRMRASTLPAGPSPAELQAPDVPSIEVDPDRGRPRQRHNTLEVPVPAHLRPFLESPPLAHLRSVTSHPSTFSSPRAFDNSSVFSSTSVSDGSLPPSPKLPH</sequence>
<evidence type="ECO:0000256" key="1">
    <source>
        <dbReference type="SAM" id="MobiDB-lite"/>
    </source>
</evidence>
<accession>A0A168BNY7</accession>
<feature type="compositionally biased region" description="Low complexity" evidence="1">
    <location>
        <begin position="594"/>
        <end position="609"/>
    </location>
</feature>
<name>A0A168BNY7_9HYPO</name>
<dbReference type="EMBL" id="AZGY01000009">
    <property type="protein sequence ID" value="KZZ95548.1"/>
    <property type="molecule type" value="Genomic_DNA"/>
</dbReference>
<feature type="transmembrane region" description="Helical" evidence="2">
    <location>
        <begin position="171"/>
        <end position="192"/>
    </location>
</feature>
<keyword evidence="2" id="KW-0472">Membrane</keyword>
<protein>
    <recommendedName>
        <fullName evidence="5">Transmembrane protein</fullName>
    </recommendedName>
</protein>
<dbReference type="AlphaFoldDB" id="A0A168BNY7"/>
<feature type="region of interest" description="Disordered" evidence="1">
    <location>
        <begin position="317"/>
        <end position="416"/>
    </location>
</feature>
<comment type="caution">
    <text evidence="3">The sequence shown here is derived from an EMBL/GenBank/DDBJ whole genome shotgun (WGS) entry which is preliminary data.</text>
</comment>
<evidence type="ECO:0000313" key="4">
    <source>
        <dbReference type="Proteomes" id="UP000078544"/>
    </source>
</evidence>
<feature type="region of interest" description="Disordered" evidence="1">
    <location>
        <begin position="473"/>
        <end position="618"/>
    </location>
</feature>
<feature type="compositionally biased region" description="Low complexity" evidence="1">
    <location>
        <begin position="474"/>
        <end position="484"/>
    </location>
</feature>
<feature type="compositionally biased region" description="Basic and acidic residues" evidence="1">
    <location>
        <begin position="371"/>
        <end position="398"/>
    </location>
</feature>
<dbReference type="STRING" id="1081109.A0A168BNY7"/>
<keyword evidence="4" id="KW-1185">Reference proteome</keyword>
<keyword evidence="2" id="KW-1133">Transmembrane helix</keyword>
<proteinExistence type="predicted"/>
<evidence type="ECO:0008006" key="5">
    <source>
        <dbReference type="Google" id="ProtNLM"/>
    </source>
</evidence>
<gene>
    <name evidence="3" type="ORF">AAL_04779</name>
</gene>